<dbReference type="KEGG" id="gur:Gura_4091"/>
<sequence>MNHLEETIEPFLTNSFGDRYLYSVNRNAFNDLGSETLYENTYGEKLFAEYKLNIVLGTDSGLLIKHVLEKGIPAGSRYIFVELDGVVAALRAEGCLDDLPSTIAIVSPEEWLSRATEFNLENYLYLNALLFHESVGAADAHRTEYLEWAWNINLKLQELFYHVWVSLGDSVFTFRQFENLAENRLHFSEYFLDAFEGKTAIILAGGPSLKEALPWVKANRDRLVIIAVSRVCRQLIEAGVAPHIIISVDPHKVSFDVSKEMFHFADEAVFLNFFHVTPLLLGQWQGRHLFAGPFLPWESALNKDNLAYTGPTVGNTSISMAIHMGFSTIILAGVDLCHSREGHTHAEGSNESKIGPKLGHVSEKVETYGGWQAETIQAFQIAIPMMSHAAATASEKGCKLYNCALGAAKVSGVEYRAIEEFQLPPLEQPIGDTIQALIPKETSKARLWHYRRIKKEIETARRKFQEILSLVEEAIDCCDGLFGRNGKKADFRHKIRMDKIERKLDNSYRKYSYMVKVFGIKGLVEIAKAPELADDWTDEQIESTTRNYYETYEVSTKYLIGIMDSMLQRIDSRIEEEVPHPDFARLFQQWEKDGQPGRVLGWKRHHPDWLNLMTESERDQADQLEVSFEKILAEEQTSQLASIQKTHDISSVLRKARLLFRRGEEAELEILAKGLATHQEGEKASGYLDLVQGFIAELQGKLDVALEHYHHLVVDLPHAATEDALKQIATLSISAKDIDNAVLAVECLVGLSPAYLPAYADLLKAIGRYEESFDAYNRYLALAPDDVSVMMKLGIFCKEAGLGETAVELFQRVLVNNPDISAAKTFLAELNLAGHCTSMMN</sequence>
<keyword evidence="3" id="KW-1185">Reference proteome</keyword>
<dbReference type="PANTHER" id="PTHR41786">
    <property type="entry name" value="MOTILITY ACCESSORY FACTOR MAF"/>
    <property type="match status" value="1"/>
</dbReference>
<reference evidence="2 3" key="1">
    <citation type="submission" date="2007-05" db="EMBL/GenBank/DDBJ databases">
        <title>Complete sequence of Geobacter uraniireducens Rf4.</title>
        <authorList>
            <consortium name="US DOE Joint Genome Institute"/>
            <person name="Copeland A."/>
            <person name="Lucas S."/>
            <person name="Lapidus A."/>
            <person name="Barry K."/>
            <person name="Detter J.C."/>
            <person name="Glavina del Rio T."/>
            <person name="Hammon N."/>
            <person name="Israni S."/>
            <person name="Dalin E."/>
            <person name="Tice H."/>
            <person name="Pitluck S."/>
            <person name="Chertkov O."/>
            <person name="Brettin T."/>
            <person name="Bruce D."/>
            <person name="Han C."/>
            <person name="Schmutz J."/>
            <person name="Larimer F."/>
            <person name="Land M."/>
            <person name="Hauser L."/>
            <person name="Kyrpides N."/>
            <person name="Mikhailova N."/>
            <person name="Shelobolina E."/>
            <person name="Aklujkar M."/>
            <person name="Lovley D."/>
            <person name="Richardson P."/>
        </authorList>
    </citation>
    <scope>NUCLEOTIDE SEQUENCE [LARGE SCALE GENOMIC DNA]</scope>
    <source>
        <strain evidence="2 3">Rf4</strain>
    </source>
</reference>
<dbReference type="Gene3D" id="1.25.40.10">
    <property type="entry name" value="Tetratricopeptide repeat domain"/>
    <property type="match status" value="1"/>
</dbReference>
<name>A5G8W6_GEOUR</name>
<dbReference type="AlphaFoldDB" id="A5G8W6"/>
<dbReference type="Pfam" id="PF01973">
    <property type="entry name" value="MptE-like"/>
    <property type="match status" value="1"/>
</dbReference>
<protein>
    <recommendedName>
        <fullName evidence="1">6-hydroxymethylpterin diphosphokinase MptE-like domain-containing protein</fullName>
    </recommendedName>
</protein>
<dbReference type="SUPFAM" id="SSF48452">
    <property type="entry name" value="TPR-like"/>
    <property type="match status" value="1"/>
</dbReference>
<dbReference type="PANTHER" id="PTHR41786:SF1">
    <property type="entry name" value="6-HYDROXYMETHYLPTERIN DIPHOSPHOKINASE MPTE-LIKE DOMAIN-CONTAINING PROTEIN"/>
    <property type="match status" value="1"/>
</dbReference>
<dbReference type="EMBL" id="CP000698">
    <property type="protein sequence ID" value="ABQ28234.1"/>
    <property type="molecule type" value="Genomic_DNA"/>
</dbReference>
<accession>A5G8W6</accession>
<organism evidence="2 3">
    <name type="scientific">Geotalea uraniireducens (strain Rf4)</name>
    <name type="common">Geobacter uraniireducens</name>
    <dbReference type="NCBI Taxonomy" id="351605"/>
    <lineage>
        <taxon>Bacteria</taxon>
        <taxon>Pseudomonadati</taxon>
        <taxon>Thermodesulfobacteriota</taxon>
        <taxon>Desulfuromonadia</taxon>
        <taxon>Geobacterales</taxon>
        <taxon>Geobacteraceae</taxon>
        <taxon>Geotalea</taxon>
    </lineage>
</organism>
<dbReference type="OrthoDB" id="5404763at2"/>
<dbReference type="RefSeq" id="WP_011940870.1">
    <property type="nucleotide sequence ID" value="NC_009483.1"/>
</dbReference>
<feature type="domain" description="6-hydroxymethylpterin diphosphokinase MptE-like" evidence="1">
    <location>
        <begin position="175"/>
        <end position="340"/>
    </location>
</feature>
<dbReference type="InterPro" id="IPR002826">
    <property type="entry name" value="MptE-like"/>
</dbReference>
<dbReference type="STRING" id="351605.Gura_4091"/>
<dbReference type="HOGENOM" id="CLU_340603_0_0_7"/>
<proteinExistence type="predicted"/>
<dbReference type="InterPro" id="IPR011990">
    <property type="entry name" value="TPR-like_helical_dom_sf"/>
</dbReference>
<evidence type="ECO:0000313" key="2">
    <source>
        <dbReference type="EMBL" id="ABQ28234.1"/>
    </source>
</evidence>
<dbReference type="Gene3D" id="3.90.1480.10">
    <property type="entry name" value="Alpha-2,3-sialyltransferase"/>
    <property type="match status" value="1"/>
</dbReference>
<evidence type="ECO:0000313" key="3">
    <source>
        <dbReference type="Proteomes" id="UP000006695"/>
    </source>
</evidence>
<dbReference type="Proteomes" id="UP000006695">
    <property type="component" value="Chromosome"/>
</dbReference>
<evidence type="ECO:0000259" key="1">
    <source>
        <dbReference type="Pfam" id="PF01973"/>
    </source>
</evidence>
<gene>
    <name evidence="2" type="ordered locus">Gura_4091</name>
</gene>